<keyword evidence="5" id="KW-1185">Reference proteome</keyword>
<dbReference type="SMART" id="SM00448">
    <property type="entry name" value="REC"/>
    <property type="match status" value="1"/>
</dbReference>
<organism evidence="4 5">
    <name type="scientific">Georgenia daeguensis</name>
    <dbReference type="NCBI Taxonomy" id="908355"/>
    <lineage>
        <taxon>Bacteria</taxon>
        <taxon>Bacillati</taxon>
        <taxon>Actinomycetota</taxon>
        <taxon>Actinomycetes</taxon>
        <taxon>Micrococcales</taxon>
        <taxon>Bogoriellaceae</taxon>
        <taxon>Georgenia</taxon>
    </lineage>
</organism>
<dbReference type="InterPro" id="IPR011006">
    <property type="entry name" value="CheY-like_superfamily"/>
</dbReference>
<protein>
    <submittedName>
        <fullName evidence="4">Response regulator</fullName>
    </submittedName>
</protein>
<dbReference type="InterPro" id="IPR001789">
    <property type="entry name" value="Sig_transdc_resp-reg_receiver"/>
</dbReference>
<gene>
    <name evidence="4" type="ORF">GCM10022262_39680</name>
</gene>
<evidence type="ECO:0000256" key="1">
    <source>
        <dbReference type="ARBA" id="ARBA00022553"/>
    </source>
</evidence>
<sequence>MGAGHALVVDDDETIREVAQMALELVGGWRVTTASSGAEAVKVARTDRPDVVLLDVMLPRVDGPAILKMLRAETETRDVPIIYLTAKATAGREEEWPLNGATGVIAKPFDPMTLADDVARLIGRDA</sequence>
<evidence type="ECO:0000259" key="3">
    <source>
        <dbReference type="PROSITE" id="PS50110"/>
    </source>
</evidence>
<dbReference type="Proteomes" id="UP001499841">
    <property type="component" value="Unassembled WGS sequence"/>
</dbReference>
<dbReference type="EMBL" id="BAABBA010000033">
    <property type="protein sequence ID" value="GAA3511602.1"/>
    <property type="molecule type" value="Genomic_DNA"/>
</dbReference>
<dbReference type="Gene3D" id="3.40.50.2300">
    <property type="match status" value="1"/>
</dbReference>
<dbReference type="PROSITE" id="PS50110">
    <property type="entry name" value="RESPONSE_REGULATORY"/>
    <property type="match status" value="1"/>
</dbReference>
<comment type="caution">
    <text evidence="4">The sequence shown here is derived from an EMBL/GenBank/DDBJ whole genome shotgun (WGS) entry which is preliminary data.</text>
</comment>
<feature type="domain" description="Response regulatory" evidence="3">
    <location>
        <begin position="5"/>
        <end position="122"/>
    </location>
</feature>
<name>A0ABP6UQK8_9MICO</name>
<evidence type="ECO:0000313" key="4">
    <source>
        <dbReference type="EMBL" id="GAA3511602.1"/>
    </source>
</evidence>
<accession>A0ABP6UQK8</accession>
<evidence type="ECO:0000256" key="2">
    <source>
        <dbReference type="PROSITE-ProRule" id="PRU00169"/>
    </source>
</evidence>
<reference evidence="5" key="1">
    <citation type="journal article" date="2019" name="Int. J. Syst. Evol. Microbiol.">
        <title>The Global Catalogue of Microorganisms (GCM) 10K type strain sequencing project: providing services to taxonomists for standard genome sequencing and annotation.</title>
        <authorList>
            <consortium name="The Broad Institute Genomics Platform"/>
            <consortium name="The Broad Institute Genome Sequencing Center for Infectious Disease"/>
            <person name="Wu L."/>
            <person name="Ma J."/>
        </authorList>
    </citation>
    <scope>NUCLEOTIDE SEQUENCE [LARGE SCALE GENOMIC DNA]</scope>
    <source>
        <strain evidence="5">JCM 17459</strain>
    </source>
</reference>
<dbReference type="PANTHER" id="PTHR44591:SF22">
    <property type="entry name" value="CHEY SUBFAMILY"/>
    <property type="match status" value="1"/>
</dbReference>
<evidence type="ECO:0000313" key="5">
    <source>
        <dbReference type="Proteomes" id="UP001499841"/>
    </source>
</evidence>
<dbReference type="InterPro" id="IPR050595">
    <property type="entry name" value="Bact_response_regulator"/>
</dbReference>
<keyword evidence="1 2" id="KW-0597">Phosphoprotein</keyword>
<feature type="modified residue" description="4-aspartylphosphate" evidence="2">
    <location>
        <position position="55"/>
    </location>
</feature>
<dbReference type="SUPFAM" id="SSF52172">
    <property type="entry name" value="CheY-like"/>
    <property type="match status" value="1"/>
</dbReference>
<dbReference type="RefSeq" id="WP_345045166.1">
    <property type="nucleotide sequence ID" value="NZ_BAABBA010000033.1"/>
</dbReference>
<proteinExistence type="predicted"/>
<dbReference type="Pfam" id="PF00072">
    <property type="entry name" value="Response_reg"/>
    <property type="match status" value="1"/>
</dbReference>
<dbReference type="PANTHER" id="PTHR44591">
    <property type="entry name" value="STRESS RESPONSE REGULATOR PROTEIN 1"/>
    <property type="match status" value="1"/>
</dbReference>